<dbReference type="Pfam" id="PF00724">
    <property type="entry name" value="Oxidored_FMN"/>
    <property type="match status" value="1"/>
</dbReference>
<dbReference type="PANTHER" id="PTHR43656:SF2">
    <property type="entry name" value="BINDING OXIDOREDUCTASE, PUTATIVE (AFU_ORTHOLOGUE AFUA_2G08260)-RELATED"/>
    <property type="match status" value="1"/>
</dbReference>
<evidence type="ECO:0000256" key="3">
    <source>
        <dbReference type="ARBA" id="ARBA00022643"/>
    </source>
</evidence>
<reference evidence="7" key="1">
    <citation type="submission" date="2022-01" db="EMBL/GenBank/DDBJ databases">
        <title>Comparative genomics reveals a dynamic genome evolution in the ectomycorrhizal milk-cap (Lactarius) mushrooms.</title>
        <authorList>
            <consortium name="DOE Joint Genome Institute"/>
            <person name="Lebreton A."/>
            <person name="Tang N."/>
            <person name="Kuo A."/>
            <person name="LaButti K."/>
            <person name="Drula E."/>
            <person name="Barry K."/>
            <person name="Clum A."/>
            <person name="Lipzen A."/>
            <person name="Mousain D."/>
            <person name="Ng V."/>
            <person name="Wang R."/>
            <person name="Wang X."/>
            <person name="Dai Y."/>
            <person name="Henrissat B."/>
            <person name="Grigoriev I.V."/>
            <person name="Guerin-Laguette A."/>
            <person name="Yu F."/>
            <person name="Martin F.M."/>
        </authorList>
    </citation>
    <scope>NUCLEOTIDE SEQUENCE</scope>
    <source>
        <strain evidence="7">QP</strain>
    </source>
</reference>
<organism evidence="7 8">
    <name type="scientific">Lactarius akahatsu</name>
    <dbReference type="NCBI Taxonomy" id="416441"/>
    <lineage>
        <taxon>Eukaryota</taxon>
        <taxon>Fungi</taxon>
        <taxon>Dikarya</taxon>
        <taxon>Basidiomycota</taxon>
        <taxon>Agaricomycotina</taxon>
        <taxon>Agaricomycetes</taxon>
        <taxon>Russulales</taxon>
        <taxon>Russulaceae</taxon>
        <taxon>Lactarius</taxon>
    </lineage>
</organism>
<evidence type="ECO:0000259" key="6">
    <source>
        <dbReference type="Pfam" id="PF00724"/>
    </source>
</evidence>
<dbReference type="GO" id="GO:0016491">
    <property type="term" value="F:oxidoreductase activity"/>
    <property type="evidence" value="ECO:0007669"/>
    <property type="project" value="UniProtKB-KW"/>
</dbReference>
<evidence type="ECO:0000256" key="1">
    <source>
        <dbReference type="ARBA" id="ARBA00005979"/>
    </source>
</evidence>
<dbReference type="Proteomes" id="UP001201163">
    <property type="component" value="Unassembled WGS sequence"/>
</dbReference>
<name>A0AAD4QC85_9AGAM</name>
<dbReference type="SUPFAM" id="SSF51395">
    <property type="entry name" value="FMN-linked oxidoreductases"/>
    <property type="match status" value="1"/>
</dbReference>
<proteinExistence type="inferred from homology"/>
<dbReference type="GO" id="GO:0010181">
    <property type="term" value="F:FMN binding"/>
    <property type="evidence" value="ECO:0007669"/>
    <property type="project" value="InterPro"/>
</dbReference>
<dbReference type="InterPro" id="IPR013785">
    <property type="entry name" value="Aldolase_TIM"/>
</dbReference>
<keyword evidence="3" id="KW-0288">FMN</keyword>
<evidence type="ECO:0000313" key="8">
    <source>
        <dbReference type="Proteomes" id="UP001201163"/>
    </source>
</evidence>
<protein>
    <submittedName>
        <fullName evidence="7">FMN-linked oxidoreductase</fullName>
    </submittedName>
</protein>
<accession>A0AAD4QC85</accession>
<keyword evidence="4" id="KW-0560">Oxidoreductase</keyword>
<evidence type="ECO:0000256" key="2">
    <source>
        <dbReference type="ARBA" id="ARBA00022630"/>
    </source>
</evidence>
<comment type="similarity">
    <text evidence="1">Belongs to the NADH:flavin oxidoreductase/NADH oxidase family.</text>
</comment>
<feature type="transmembrane region" description="Helical" evidence="5">
    <location>
        <begin position="417"/>
        <end position="441"/>
    </location>
</feature>
<feature type="domain" description="NADH:flavin oxidoreductase/NADH oxidase N-terminal" evidence="6">
    <location>
        <begin position="27"/>
        <end position="371"/>
    </location>
</feature>
<keyword evidence="8" id="KW-1185">Reference proteome</keyword>
<dbReference type="PANTHER" id="PTHR43656">
    <property type="entry name" value="BINDING OXIDOREDUCTASE, PUTATIVE (AFU_ORTHOLOGUE AFUA_2G08260)-RELATED"/>
    <property type="match status" value="1"/>
</dbReference>
<evidence type="ECO:0000313" key="7">
    <source>
        <dbReference type="EMBL" id="KAH8994474.1"/>
    </source>
</evidence>
<gene>
    <name evidence="7" type="ORF">EDB92DRAFT_1849427</name>
</gene>
<keyword evidence="5" id="KW-0812">Transmembrane</keyword>
<evidence type="ECO:0000256" key="4">
    <source>
        <dbReference type="ARBA" id="ARBA00023002"/>
    </source>
</evidence>
<dbReference type="InterPro" id="IPR051799">
    <property type="entry name" value="NADH_flavin_oxidoreductase"/>
</dbReference>
<dbReference type="EMBL" id="JAKELL010000014">
    <property type="protein sequence ID" value="KAH8994474.1"/>
    <property type="molecule type" value="Genomic_DNA"/>
</dbReference>
<keyword evidence="5" id="KW-0472">Membrane</keyword>
<feature type="transmembrane region" description="Helical" evidence="5">
    <location>
        <begin position="470"/>
        <end position="489"/>
    </location>
</feature>
<dbReference type="Gene3D" id="3.20.20.70">
    <property type="entry name" value="Aldolase class I"/>
    <property type="match status" value="1"/>
</dbReference>
<dbReference type="InterPro" id="IPR001155">
    <property type="entry name" value="OxRdtase_FMN_N"/>
</dbReference>
<evidence type="ECO:0000256" key="5">
    <source>
        <dbReference type="SAM" id="Phobius"/>
    </source>
</evidence>
<keyword evidence="2" id="KW-0285">Flavoprotein</keyword>
<comment type="caution">
    <text evidence="7">The sequence shown here is derived from an EMBL/GenBank/DDBJ whole genome shotgun (WGS) entry which is preliminary data.</text>
</comment>
<dbReference type="AlphaFoldDB" id="A0AAD4QC85"/>
<sequence length="492" mass="53903">MSTSNHHDSRQSALRPVTLPSGQVMPNALVKAAMYEHMASLFGGLPNANHFALYSLWSQGGWGMIMTGNVQVSQDHLTLGRDMVVPKTVTSDALRSYTALASAMRPASEQDNQEGHDVSKPRTLVIMQLSHAGRQSPIILGGRLPLTPPFAPSALRIGRNEHSLVYKIGFQAPRAMSVQDIDHVVDRFGFDGVELHASHGYLLAQFISPKSNIRDDAYGARHAPLHLLQRIASSIRKVLPRPFVLGIKLSSSDYVGAGSLYNAQAEEEAKNRALAHIVDIAHWDMVDFIEISGGDYENPEFLTSRQAFFARFARQARDAIHAQASSSPRHPLVLLTGGMRSPEVFEDALSQGHTDLVGIGRASVLAPKLPLLLRKLYSGRAAGDLDGGSDEVAREFSFQQPTLSYSDTPLIRAAVSILRWLGILPLPTLIGAGAAIAWYVVTMSRTSRGSGINYQMGGIRVILTMWIPELRAIAPLFSCCLAICFYSRFQWW</sequence>
<keyword evidence="5" id="KW-1133">Transmembrane helix</keyword>